<sequence length="301" mass="34130">MRCDIERNSKWKTLPQFGVQAKPPILATGAALSAAFANSSWVERLLLTVSPILQREYLSFGQHNGQKVIQIVFLRTKNAYMSDPVKKNFTKTSVEVRKMRIVRAVRANSLEEAEYLFLKNDGRIRIVIEDTLETQGVTVTNAIEYPGLNFPAIHRDRIRRAFGPNAMDEIATIMGYLADVTFKDSNGTPIFGNYSAATEAMRGYLLLHSLIERDEDEDSANDVSVDCACCSKNTREIGEYYMVTDAVWKAAGREFAKRMLCIECLEGRIQRELTQDDFPADIPINISMRKKSDLLQRRMGR</sequence>
<evidence type="ECO:0000313" key="2">
    <source>
        <dbReference type="Proteomes" id="UP000655037"/>
    </source>
</evidence>
<dbReference type="AlphaFoldDB" id="A0AAE2R7V7"/>
<evidence type="ECO:0000313" key="1">
    <source>
        <dbReference type="EMBL" id="MBF2713196.1"/>
    </source>
</evidence>
<dbReference type="Proteomes" id="UP000655037">
    <property type="component" value="Unassembled WGS sequence"/>
</dbReference>
<name>A0AAE2R7V7_AGRVI</name>
<protein>
    <submittedName>
        <fullName evidence="1">Uncharacterized protein</fullName>
    </submittedName>
</protein>
<proteinExistence type="predicted"/>
<organism evidence="1 2">
    <name type="scientific">Agrobacterium vitis</name>
    <name type="common">Rhizobium vitis</name>
    <dbReference type="NCBI Taxonomy" id="373"/>
    <lineage>
        <taxon>Bacteria</taxon>
        <taxon>Pseudomonadati</taxon>
        <taxon>Pseudomonadota</taxon>
        <taxon>Alphaproteobacteria</taxon>
        <taxon>Hyphomicrobiales</taxon>
        <taxon>Rhizobiaceae</taxon>
        <taxon>Rhizobium/Agrobacterium group</taxon>
        <taxon>Agrobacterium</taxon>
    </lineage>
</organism>
<dbReference type="EMBL" id="JACXXJ020000003">
    <property type="protein sequence ID" value="MBF2713196.1"/>
    <property type="molecule type" value="Genomic_DNA"/>
</dbReference>
<accession>A0AAE2R7V7</accession>
<reference evidence="1" key="1">
    <citation type="submission" date="2020-11" db="EMBL/GenBank/DDBJ databases">
        <title>Agrobacterium vitis strain K377 genome.</title>
        <authorList>
            <person name="Xi H."/>
        </authorList>
    </citation>
    <scope>NUCLEOTIDE SEQUENCE</scope>
    <source>
        <strain evidence="1">K377</strain>
    </source>
</reference>
<gene>
    <name evidence="1" type="ORF">IEI95_002880</name>
</gene>
<dbReference type="RefSeq" id="WP_194415790.1">
    <property type="nucleotide sequence ID" value="NZ_JACXXJ020000003.1"/>
</dbReference>
<comment type="caution">
    <text evidence="1">The sequence shown here is derived from an EMBL/GenBank/DDBJ whole genome shotgun (WGS) entry which is preliminary data.</text>
</comment>